<feature type="domain" description="Aldehyde oxidase/xanthine dehydrogenase a/b hammerhead" evidence="2">
    <location>
        <begin position="35"/>
        <end position="140"/>
    </location>
</feature>
<dbReference type="InterPro" id="IPR008274">
    <property type="entry name" value="AldOxase/xan_DH_MoCoBD1"/>
</dbReference>
<dbReference type="Gene3D" id="3.30.365.10">
    <property type="entry name" value="Aldehyde oxidase/xanthine dehydrogenase, molybdopterin binding domain"/>
    <property type="match status" value="4"/>
</dbReference>
<protein>
    <submittedName>
        <fullName evidence="3">Xanthine dehydrogenase, molybdenum binding subunit</fullName>
        <ecNumber evidence="3">1.17.1.4</ecNumber>
    </submittedName>
</protein>
<dbReference type="InterPro" id="IPR016208">
    <property type="entry name" value="Ald_Oxase/xanthine_DH-like"/>
</dbReference>
<feature type="region of interest" description="Disordered" evidence="1">
    <location>
        <begin position="1"/>
        <end position="26"/>
    </location>
</feature>
<dbReference type="PANTHER" id="PTHR11908:SF157">
    <property type="entry name" value="XANTHINE DEHYDROGENASE SUBUNIT D-RELATED"/>
    <property type="match status" value="1"/>
</dbReference>
<evidence type="ECO:0000259" key="2">
    <source>
        <dbReference type="SMART" id="SM01008"/>
    </source>
</evidence>
<reference evidence="3" key="1">
    <citation type="submission" date="2020-02" db="EMBL/GenBank/DDBJ databases">
        <authorList>
            <person name="Meier V. D."/>
        </authorList>
    </citation>
    <scope>NUCLEOTIDE SEQUENCE</scope>
    <source>
        <strain evidence="3">AVDCRST_MAG49</strain>
    </source>
</reference>
<dbReference type="EMBL" id="CADCWG010000014">
    <property type="protein sequence ID" value="CAA9535062.1"/>
    <property type="molecule type" value="Genomic_DNA"/>
</dbReference>
<gene>
    <name evidence="3" type="ORF">AVDCRST_MAG49-359</name>
</gene>
<name>A0A6J4U055_9BACT</name>
<dbReference type="GO" id="GO:0005506">
    <property type="term" value="F:iron ion binding"/>
    <property type="evidence" value="ECO:0007669"/>
    <property type="project" value="InterPro"/>
</dbReference>
<feature type="region of interest" description="Disordered" evidence="1">
    <location>
        <begin position="447"/>
        <end position="467"/>
    </location>
</feature>
<evidence type="ECO:0000313" key="3">
    <source>
        <dbReference type="EMBL" id="CAA9535062.1"/>
    </source>
</evidence>
<dbReference type="Pfam" id="PF01315">
    <property type="entry name" value="Ald_Xan_dh_C"/>
    <property type="match status" value="1"/>
</dbReference>
<evidence type="ECO:0000256" key="1">
    <source>
        <dbReference type="SAM" id="MobiDB-lite"/>
    </source>
</evidence>
<dbReference type="GO" id="GO:0004854">
    <property type="term" value="F:xanthine dehydrogenase activity"/>
    <property type="evidence" value="ECO:0007669"/>
    <property type="project" value="UniProtKB-EC"/>
</dbReference>
<dbReference type="AlphaFoldDB" id="A0A6J4U055"/>
<feature type="compositionally biased region" description="Polar residues" evidence="1">
    <location>
        <begin position="772"/>
        <end position="781"/>
    </location>
</feature>
<dbReference type="SMART" id="SM01008">
    <property type="entry name" value="Ald_Xan_dh_C"/>
    <property type="match status" value="1"/>
</dbReference>
<organism evidence="3">
    <name type="scientific">uncultured Thermomicrobiales bacterium</name>
    <dbReference type="NCBI Taxonomy" id="1645740"/>
    <lineage>
        <taxon>Bacteria</taxon>
        <taxon>Pseudomonadati</taxon>
        <taxon>Thermomicrobiota</taxon>
        <taxon>Thermomicrobia</taxon>
        <taxon>Thermomicrobiales</taxon>
        <taxon>environmental samples</taxon>
    </lineage>
</organism>
<proteinExistence type="predicted"/>
<dbReference type="Gene3D" id="3.90.1170.50">
    <property type="entry name" value="Aldehyde oxidase/xanthine dehydrogenase, a/b hammerhead"/>
    <property type="match status" value="1"/>
</dbReference>
<dbReference type="Pfam" id="PF02738">
    <property type="entry name" value="MoCoBD_1"/>
    <property type="match status" value="1"/>
</dbReference>
<accession>A0A6J4U055</accession>
<sequence>MGMLTLGHRRAGMPPAPRDVVGTSPPRPDALAKVTGAARYPGDLSRPGQLHLWAVLAGRPHARILGVDARPALAHPGVVAVLTAADVPRNRFGLIEDDQPVLAEGVVRWVGERVALVAAETREAAATGARLVEVTYEDLPVVADPATALAPGTPLVQPGRPDGNLLTEVRIRRGDAAGALAGAATVLEATFTTTWQEHAFLQPEAGVAWVEDDGRVVVETAGQWAHDDRREVASTLGLPDEQVVIRYAAIGGAFGGREDLTVQPLLALAAWTLRRPVALVWDRTESMLGHPKRHPMSIRARWGVDGDGRIRGVEADLTADAGAYASTSQEVVKAATLLLTGAYRVPNVALHGRAVLTNNVPTGAFRGFGAPQAQFAAESMVARLAEAIGDDPVAFRQRNLYREGDLEPTGRPLPAGVGALATLEACAAEARRRFGIGWDGLGRVPGASSAPRQAGEAVPSAGTDGIARKRPRRGVGIACGIKNLGYSFGFPERATATVELYGRGEVERATVRIGAADVGQGVHLALRQIAADGLRLPLAAVALVADDSAEAPDAGSASASRLTLVAGRAVHDAVAAARAKWPETDDERVEATVTYRPPATTPLDPITGEGTPNYCYGYAAQAVEVEVDPATGVVRVLGVVSAHDVGRAINPRAIEGQVEGGVAQALGYALLEDFRMADGFVLTRTWDDYLLPTALDVPDEIVPLVLETADPNGPFGARGMAELPLVPFLPAVAAAIHDAVGVWLTDQPFTPERVQFALDDSPGTSARVRTPSPATSSDDGS</sequence>
<feature type="region of interest" description="Disordered" evidence="1">
    <location>
        <begin position="757"/>
        <end position="781"/>
    </location>
</feature>
<dbReference type="Pfam" id="PF20256">
    <property type="entry name" value="MoCoBD_2"/>
    <property type="match status" value="1"/>
</dbReference>
<dbReference type="InterPro" id="IPR036856">
    <property type="entry name" value="Ald_Oxase/Xan_DH_a/b_sf"/>
</dbReference>
<dbReference type="InterPro" id="IPR000674">
    <property type="entry name" value="Ald_Oxase/Xan_DH_a/b"/>
</dbReference>
<dbReference type="PANTHER" id="PTHR11908">
    <property type="entry name" value="XANTHINE DEHYDROGENASE"/>
    <property type="match status" value="1"/>
</dbReference>
<dbReference type="InterPro" id="IPR037165">
    <property type="entry name" value="AldOxase/xan_DH_Mopterin-bd_sf"/>
</dbReference>
<dbReference type="SUPFAM" id="SSF56003">
    <property type="entry name" value="Molybdenum cofactor-binding domain"/>
    <property type="match status" value="1"/>
</dbReference>
<dbReference type="InterPro" id="IPR046867">
    <property type="entry name" value="AldOxase/xan_DH_MoCoBD2"/>
</dbReference>
<dbReference type="SUPFAM" id="SSF54665">
    <property type="entry name" value="CO dehydrogenase molybdoprotein N-domain-like"/>
    <property type="match status" value="1"/>
</dbReference>
<keyword evidence="3" id="KW-0560">Oxidoreductase</keyword>
<dbReference type="EC" id="1.17.1.4" evidence="3"/>